<dbReference type="Pfam" id="PF00443">
    <property type="entry name" value="UCH"/>
    <property type="match status" value="1"/>
</dbReference>
<sequence>MSLNLDGLPGQVQETVNGDLPLPYARSAPLLIHDLLDQNIGPEWPEFMNLDTDNTIWAKTYGSHDLSEHLVAPGGRKRLQTKHTLLQSGVQNGQLDGETFFNSSCCLHCCHHFLVRITKPRGEQSPCKCPGKTLSEGFHHLTFWSTYTNEEIREITTERCRLVTGARYRCTADNCGVVVEIEISQPRISAEWIQKLTDKDRIMTNLRNAIKEDPGRFADAQESWVDAGLAQLFTYAKDLITKPEVKRLTKRNKRFVVVMGPEMYDLFRSIGYTDIIEEKDGVTEECFMPKVPEPQGPVTLPGTYRAYMEDIQTELECMMRHLRMQKGDFMQLSNRLAIRNIEDIFDCDGYTFIEGRAKLSWPFRFLGAMPNFSTRLLEDTYNRQCLFDPANKDCYTDALFSISRDSTNGHGSEFDRKVKAMVRVEMDYLLATWDVPDIATDDEIISAFKKALRDNPSQVETCFELLQTFVNQGRRSSRLQKILEHRMPASLAADVLGIQPQDDANSVIKQARNRMSAIKKEIVARAILAIARERKDVQLLRESKRIQQGAPPPLWPVGLENIGNTCYLNSILQYLYTLTPIQALVKSYGVMELSENDVSDRRIGASKSKVSLLDLLVSQEFVKELNKLFSELQTVPVGPTQPTQVLANTVLLTDTQLQTVPETGSSNMMFSAANQPSVSTDIEPLDDIFMSDAPLISPTPHGTVSLSDINPIAGGSLTPLPEIKPVDLTSNVSSETLMGDDDTPMTMLPSIQSSEYIAKTNVEETEVLPSKVSAAQITTNTLDRGAVQQSLQSKHEFSMQQQDVEEIFGRIIDRIQAGISSTGLVYDGIQNDFVMQTFFFRMVTYTIKKNAAGQELPAKREAPEFYRYITAFPAQSDSCTLYEALDRTFDRDEIEGAESISRYTAILDDPPPVLHILVQRTQDNGQKNYNPVIIDDFLDLDRYMDAPEDSDLMKRRKKGWALRKRLGSLDAVAYGNIREPSPSPVPSLVLRDEGISDMGDSVDSALVGDKEQLCRYACEQDGLPKTVFSSAQKDHEAFAIPELAGGLADGDGRMYGRADAEAMYKLFESEKAALNSQCQTLFDDMKKLRYRLHAVFCHSGRQSGGHYWVWIHDFKAGVWRKYNDTWIEERAEILPELNKGSDPYYLCYVLDKDVDFFVDVPQRKPRDEDDMADSSMNIATKGNMSYGFHWAGEEDMMRQYPIDDVPMEFMFLRQPPAVGLDSPLSAFSSSSEATTIFDRECYYDKMSINSVDKTSLNKYGDGGFDDEYTTAATATAAKFGTRTGDPSTTTR</sequence>
<dbReference type="PANTHER" id="PTHR43982">
    <property type="entry name" value="UBIQUITIN CARBOXYL-TERMINAL HYDROLASE"/>
    <property type="match status" value="1"/>
</dbReference>
<accession>A0ABR4M8R8</accession>
<evidence type="ECO:0000256" key="6">
    <source>
        <dbReference type="ARBA" id="ARBA00022807"/>
    </source>
</evidence>
<dbReference type="Pfam" id="PF13446">
    <property type="entry name" value="RPT"/>
    <property type="match status" value="1"/>
</dbReference>
<reference evidence="8 9" key="1">
    <citation type="submission" date="2020-05" db="EMBL/GenBank/DDBJ databases">
        <title>Ceratocystis lukuohia genome.</title>
        <authorList>
            <person name="Harrington T.C."/>
            <person name="Kim K."/>
            <person name="Mayers C.G."/>
        </authorList>
    </citation>
    <scope>NUCLEOTIDE SEQUENCE [LARGE SCALE GENOMIC DNA]</scope>
    <source>
        <strain evidence="8 9">C4212</strain>
    </source>
</reference>
<evidence type="ECO:0000256" key="5">
    <source>
        <dbReference type="ARBA" id="ARBA00022801"/>
    </source>
</evidence>
<dbReference type="EC" id="3.4.19.12" evidence="2"/>
<dbReference type="InterPro" id="IPR001394">
    <property type="entry name" value="Peptidase_C19_UCH"/>
</dbReference>
<proteinExistence type="predicted"/>
<dbReference type="EMBL" id="JABSNW010000010">
    <property type="protein sequence ID" value="KAL2884664.1"/>
    <property type="molecule type" value="Genomic_DNA"/>
</dbReference>
<keyword evidence="5 8" id="KW-0378">Hydrolase</keyword>
<evidence type="ECO:0000313" key="9">
    <source>
        <dbReference type="Proteomes" id="UP001610728"/>
    </source>
</evidence>
<dbReference type="GO" id="GO:0016787">
    <property type="term" value="F:hydrolase activity"/>
    <property type="evidence" value="ECO:0007669"/>
    <property type="project" value="UniProtKB-KW"/>
</dbReference>
<dbReference type="InterPro" id="IPR038765">
    <property type="entry name" value="Papain-like_cys_pep_sf"/>
</dbReference>
<dbReference type="RefSeq" id="XP_070855845.1">
    <property type="nucleotide sequence ID" value="XM_071004638.1"/>
</dbReference>
<dbReference type="PANTHER" id="PTHR43982:SF6">
    <property type="entry name" value="UBIQUITIN CARBOXYL-TERMINAL HYDROLASE 2-RELATED"/>
    <property type="match status" value="1"/>
</dbReference>
<dbReference type="PROSITE" id="PS00973">
    <property type="entry name" value="USP_2"/>
    <property type="match status" value="1"/>
</dbReference>
<dbReference type="InterPro" id="IPR018200">
    <property type="entry name" value="USP_CS"/>
</dbReference>
<protein>
    <recommendedName>
        <fullName evidence="2">ubiquitinyl hydrolase 1</fullName>
        <ecNumber evidence="2">3.4.19.12</ecNumber>
    </recommendedName>
</protein>
<keyword evidence="4" id="KW-0833">Ubl conjugation pathway</keyword>
<dbReference type="Gene3D" id="3.90.70.10">
    <property type="entry name" value="Cysteine proteinases"/>
    <property type="match status" value="2"/>
</dbReference>
<dbReference type="SUPFAM" id="SSF54001">
    <property type="entry name" value="Cysteine proteinases"/>
    <property type="match status" value="1"/>
</dbReference>
<dbReference type="InterPro" id="IPR025305">
    <property type="entry name" value="UCH_repeat_domain"/>
</dbReference>
<keyword evidence="3" id="KW-0645">Protease</keyword>
<evidence type="ECO:0000256" key="1">
    <source>
        <dbReference type="ARBA" id="ARBA00000707"/>
    </source>
</evidence>
<comment type="catalytic activity">
    <reaction evidence="1">
        <text>Thiol-dependent hydrolysis of ester, thioester, amide, peptide and isopeptide bonds formed by the C-terminal Gly of ubiquitin (a 76-residue protein attached to proteins as an intracellular targeting signal).</text>
        <dbReference type="EC" id="3.4.19.12"/>
    </reaction>
</comment>
<keyword evidence="9" id="KW-1185">Reference proteome</keyword>
<dbReference type="PROSITE" id="PS00972">
    <property type="entry name" value="USP_1"/>
    <property type="match status" value="1"/>
</dbReference>
<evidence type="ECO:0000256" key="3">
    <source>
        <dbReference type="ARBA" id="ARBA00022670"/>
    </source>
</evidence>
<organism evidence="8 9">
    <name type="scientific">Ceratocystis lukuohia</name>
    <dbReference type="NCBI Taxonomy" id="2019550"/>
    <lineage>
        <taxon>Eukaryota</taxon>
        <taxon>Fungi</taxon>
        <taxon>Dikarya</taxon>
        <taxon>Ascomycota</taxon>
        <taxon>Pezizomycotina</taxon>
        <taxon>Sordariomycetes</taxon>
        <taxon>Hypocreomycetidae</taxon>
        <taxon>Microascales</taxon>
        <taxon>Ceratocystidaceae</taxon>
        <taxon>Ceratocystis</taxon>
    </lineage>
</organism>
<feature type="domain" description="USP" evidence="7">
    <location>
        <begin position="557"/>
        <end position="1151"/>
    </location>
</feature>
<comment type="caution">
    <text evidence="8">The sequence shown here is derived from an EMBL/GenBank/DDBJ whole genome shotgun (WGS) entry which is preliminary data.</text>
</comment>
<dbReference type="GeneID" id="98121637"/>
<gene>
    <name evidence="8" type="ORF">HOO65_100068</name>
</gene>
<name>A0ABR4M8R8_9PEZI</name>
<dbReference type="InterPro" id="IPR044635">
    <property type="entry name" value="UBP14-like"/>
</dbReference>
<evidence type="ECO:0000259" key="7">
    <source>
        <dbReference type="PROSITE" id="PS50235"/>
    </source>
</evidence>
<keyword evidence="6" id="KW-0788">Thiol protease</keyword>
<evidence type="ECO:0000256" key="4">
    <source>
        <dbReference type="ARBA" id="ARBA00022786"/>
    </source>
</evidence>
<evidence type="ECO:0000256" key="2">
    <source>
        <dbReference type="ARBA" id="ARBA00012759"/>
    </source>
</evidence>
<dbReference type="InterPro" id="IPR028889">
    <property type="entry name" value="USP"/>
</dbReference>
<dbReference type="PROSITE" id="PS50235">
    <property type="entry name" value="USP_3"/>
    <property type="match status" value="1"/>
</dbReference>
<dbReference type="Proteomes" id="UP001610728">
    <property type="component" value="Unassembled WGS sequence"/>
</dbReference>
<evidence type="ECO:0000313" key="8">
    <source>
        <dbReference type="EMBL" id="KAL2884664.1"/>
    </source>
</evidence>